<protein>
    <recommendedName>
        <fullName evidence="5">Chitin-binding type-2 domain-containing protein</fullName>
    </recommendedName>
</protein>
<dbReference type="SUPFAM" id="SSF57184">
    <property type="entry name" value="Growth factor receptor domain"/>
    <property type="match status" value="18"/>
</dbReference>
<evidence type="ECO:0000313" key="6">
    <source>
        <dbReference type="EMBL" id="CAK8677709.1"/>
    </source>
</evidence>
<keyword evidence="3" id="KW-0472">Membrane</keyword>
<evidence type="ECO:0000256" key="1">
    <source>
        <dbReference type="SAM" id="Coils"/>
    </source>
</evidence>
<keyword evidence="3" id="KW-1133">Transmembrane helix</keyword>
<feature type="region of interest" description="Disordered" evidence="2">
    <location>
        <begin position="6463"/>
        <end position="6513"/>
    </location>
</feature>
<dbReference type="InterPro" id="IPR006150">
    <property type="entry name" value="Cys_repeat_1"/>
</dbReference>
<feature type="compositionally biased region" description="Polar residues" evidence="2">
    <location>
        <begin position="6235"/>
        <end position="6246"/>
    </location>
</feature>
<feature type="compositionally biased region" description="Basic and acidic residues" evidence="2">
    <location>
        <begin position="6575"/>
        <end position="6610"/>
    </location>
</feature>
<feature type="coiled-coil region" evidence="1">
    <location>
        <begin position="6339"/>
        <end position="6428"/>
    </location>
</feature>
<feature type="compositionally biased region" description="Basic and acidic residues" evidence="2">
    <location>
        <begin position="6472"/>
        <end position="6513"/>
    </location>
</feature>
<dbReference type="EMBL" id="CAWYQH010000046">
    <property type="protein sequence ID" value="CAK8677709.1"/>
    <property type="molecule type" value="Genomic_DNA"/>
</dbReference>
<name>A0ABP0FDF6_CLALP</name>
<feature type="compositionally biased region" description="Low complexity" evidence="2">
    <location>
        <begin position="7004"/>
        <end position="7026"/>
    </location>
</feature>
<organism evidence="6 7">
    <name type="scientific">Clavelina lepadiformis</name>
    <name type="common">Light-bulb sea squirt</name>
    <name type="synonym">Ascidia lepadiformis</name>
    <dbReference type="NCBI Taxonomy" id="159417"/>
    <lineage>
        <taxon>Eukaryota</taxon>
        <taxon>Metazoa</taxon>
        <taxon>Chordata</taxon>
        <taxon>Tunicata</taxon>
        <taxon>Ascidiacea</taxon>
        <taxon>Aplousobranchia</taxon>
        <taxon>Clavelinidae</taxon>
        <taxon>Clavelina</taxon>
    </lineage>
</organism>
<feature type="domain" description="Chitin-binding type-2" evidence="5">
    <location>
        <begin position="2868"/>
        <end position="2935"/>
    </location>
</feature>
<evidence type="ECO:0000256" key="4">
    <source>
        <dbReference type="SAM" id="SignalP"/>
    </source>
</evidence>
<reference evidence="6 7" key="1">
    <citation type="submission" date="2024-02" db="EMBL/GenBank/DDBJ databases">
        <authorList>
            <person name="Daric V."/>
            <person name="Darras S."/>
        </authorList>
    </citation>
    <scope>NUCLEOTIDE SEQUENCE [LARGE SCALE GENOMIC DNA]</scope>
</reference>
<dbReference type="Proteomes" id="UP001642483">
    <property type="component" value="Unassembled WGS sequence"/>
</dbReference>
<feature type="signal peptide" evidence="4">
    <location>
        <begin position="1"/>
        <end position="19"/>
    </location>
</feature>
<keyword evidence="4" id="KW-0732">Signal</keyword>
<dbReference type="InterPro" id="IPR002557">
    <property type="entry name" value="Chitin-bd_dom"/>
</dbReference>
<evidence type="ECO:0000313" key="7">
    <source>
        <dbReference type="Proteomes" id="UP001642483"/>
    </source>
</evidence>
<gene>
    <name evidence="6" type="ORF">CVLEPA_LOCUS7708</name>
</gene>
<feature type="region of interest" description="Disordered" evidence="2">
    <location>
        <begin position="5977"/>
        <end position="6001"/>
    </location>
</feature>
<dbReference type="InterPro" id="IPR009030">
    <property type="entry name" value="Growth_fac_rcpt_cys_sf"/>
</dbReference>
<dbReference type="SMART" id="SM00289">
    <property type="entry name" value="WR1"/>
    <property type="match status" value="8"/>
</dbReference>
<feature type="compositionally biased region" description="Basic and acidic residues" evidence="2">
    <location>
        <begin position="6619"/>
        <end position="6636"/>
    </location>
</feature>
<dbReference type="Gene3D" id="2.10.50.10">
    <property type="entry name" value="Tumor Necrosis Factor Receptor, subunit A, domain 2"/>
    <property type="match status" value="14"/>
</dbReference>
<dbReference type="InterPro" id="IPR001368">
    <property type="entry name" value="TNFR/NGFR_Cys_rich_reg"/>
</dbReference>
<feature type="region of interest" description="Disordered" evidence="2">
    <location>
        <begin position="5858"/>
        <end position="5884"/>
    </location>
</feature>
<evidence type="ECO:0000256" key="2">
    <source>
        <dbReference type="SAM" id="MobiDB-lite"/>
    </source>
</evidence>
<feature type="chain" id="PRO_5045626949" description="Chitin-binding type-2 domain-containing protein" evidence="4">
    <location>
        <begin position="20"/>
        <end position="7082"/>
    </location>
</feature>
<dbReference type="PANTHER" id="PTHR47236">
    <property type="entry name" value="GENE, 32742-RELATED-RELATED"/>
    <property type="match status" value="1"/>
</dbReference>
<evidence type="ECO:0000256" key="3">
    <source>
        <dbReference type="SAM" id="Phobius"/>
    </source>
</evidence>
<dbReference type="PANTHER" id="PTHR47236:SF4">
    <property type="entry name" value="GENE 9195-RELATED"/>
    <property type="match status" value="1"/>
</dbReference>
<feature type="compositionally biased region" description="Basic and acidic residues" evidence="2">
    <location>
        <begin position="5989"/>
        <end position="5998"/>
    </location>
</feature>
<keyword evidence="3" id="KW-0812">Transmembrane</keyword>
<evidence type="ECO:0000259" key="5">
    <source>
        <dbReference type="PROSITE" id="PS50940"/>
    </source>
</evidence>
<dbReference type="SMART" id="SM01411">
    <property type="entry name" value="Ephrin_rec_like"/>
    <property type="match status" value="79"/>
</dbReference>
<proteinExistence type="predicted"/>
<feature type="region of interest" description="Disordered" evidence="2">
    <location>
        <begin position="6527"/>
        <end position="6636"/>
    </location>
</feature>
<keyword evidence="7" id="KW-1185">Reference proteome</keyword>
<feature type="transmembrane region" description="Helical" evidence="3">
    <location>
        <begin position="5506"/>
        <end position="5530"/>
    </location>
</feature>
<feature type="compositionally biased region" description="Basic and acidic residues" evidence="2">
    <location>
        <begin position="6527"/>
        <end position="6540"/>
    </location>
</feature>
<feature type="region of interest" description="Disordered" evidence="2">
    <location>
        <begin position="6997"/>
        <end position="7027"/>
    </location>
</feature>
<comment type="caution">
    <text evidence="6">The sequence shown here is derived from an EMBL/GenBank/DDBJ whole genome shotgun (WGS) entry which is preliminary data.</text>
</comment>
<dbReference type="SMART" id="SM00208">
    <property type="entry name" value="TNFR"/>
    <property type="match status" value="10"/>
</dbReference>
<feature type="compositionally biased region" description="Basic and acidic residues" evidence="2">
    <location>
        <begin position="6211"/>
        <end position="6230"/>
    </location>
</feature>
<accession>A0ABP0FDF6</accession>
<feature type="region of interest" description="Disordered" evidence="2">
    <location>
        <begin position="6211"/>
        <end position="6246"/>
    </location>
</feature>
<feature type="compositionally biased region" description="Basic and acidic residues" evidence="2">
    <location>
        <begin position="5858"/>
        <end position="5867"/>
    </location>
</feature>
<dbReference type="PROSITE" id="PS50940">
    <property type="entry name" value="CHIT_BIND_II"/>
    <property type="match status" value="1"/>
</dbReference>
<sequence>MARLKSVLFFFIFLTTVRLFSFPGSTNCLATAQGTVFDSATGLAVPCADGTYYNGSACLDCDPGFSCLGSNASPQACANNTYQNEAGQTACLPCPAGKSCLNVAADPVECGAGQYSPVSDSVCHACDSGLYSDHGASHCLQCPAGFSCTTSSKTECLAGTYSTLGAGICTSCDNGTHTNGTAGAAFCSQCPAGYKCEDPTSAPVPCSDGEYSTVGDARCFSCPAGFYCPDPAGSPKSCPLGQYSTGGAGSAGCAQCPAGMSCIDFKSSEACLEGTYSIEGEAVCTDCPAGSSCADATLSPVSCASGEYSSAGNGTCYPCPVGYICVDPSNAPLKCPSGTTTNGMTGQTFCSVCPAGQSCTDPAAAPSICPTGSYVPSGVSECESCPAGAKCSGSTAEACTPGTYSLLGESNCTDCPAGLACPYTNQAVEVPCEPGSYSIGGQSYCTRCPVGSECPDVDKATVTPCNPGYYSVGFQNTCTDCPAGKACPDPDGSGNIDCIAGTYSSAHATSCTACPAGSACPFTNNNTTITCGDGYFSGLGQATCTPCAAGYYCDTSDAADGGATACDSGSYSIGRQASCTDCQPGYACPTIFTAIVIPCPEGTYSEAKKMACTSCPAGEECPVTTSKGTTCPDGRYSLGRQTECTICPAGYQCSTKDSAPIICLSGEYSSSESTSCIPCDAGYVCSGGSTVPRPPNDICPLGSYCTAGTDAVIPCPAGSYGSREGLESDGDCAKCTPGYYCLEGTAGVPRANNLCPKGYFCPESTERNNENPCLAGTYGPDAGMETEAAACKSCPEGRYCTQGSSTPGVPCPRGHHCEAETGDEGNGDGAKEPVPCMAGTYTAEEGARTIASCVDCPAGYYCTSGTANPSSCPPGTFQPDVQKPSADNCLPCTAGMACTVAALTQPDSSCSPGYYCPVGSSLPNNDSHACPAGTYTDEYNITSSDQCDICPVRYACYEATGGTNRKPVQCAPGYFCPNGTEFTTQHPCPAGSYSNRSNLASWEECWQCPRGFFCLDGSSDISNNTCPAGYYCPAGTQYAKQYPCSSGSYSNMTGNVRWEDCDDCIEGHYCTAGLEAPIACPPGTFNDASGSKASDACASCDAGYYCPDNGTITPVPCGKGMYSGFGLSECLICPAGYYCDDDTTTNAVLQNKTCPEGMHCDNGTVQAPDLFDFSCPAGFYCLRGSTEPYPQPCPVGTYSDKTGLKTSAECTPCTEGFYCDVTNLTAPAGDCPPGYYCITGTGDSNSHPCSRGTFLNGSSAISSDSCTTCTSGYYCPDMGTSEPIPCPKGHYCEPGQSNPANCPAGTYSNRTLVKSALECTPCPGGSYCEGVGNEVPTGFCKEGYYCESGAWVATPNDGETGDVCPAGGYCPQGSPSPQTCPPGKYSVFKMAISEDNCTDCPEGKFCSGLSSTGYTGNCSAGYYCTGGASTSTQNHAEPGYYAEVGAFDQTECPKGTYSSGSNSPSCTVCEAGQYCNETAMSATLQCPRGYYCPRQTISPKPCPPGKFNDELGQLDESACNLCNEGYFCSESGLPESEGQCAPGFWCGTGSTTSTPDGTQTEFEGGPCPQGFYCESGTADPAQCKPGTYNNATHGKNESYCLECPPGRSCSEFNLAEPNGYCTAGYYCSGGAEQSTPPEDTAVPWGAACEPGYYCPTGSPSQRLCEPGTYNTEEKASSCHNCPEGYQCRGGQDRILCPIGFYCPNGTGLFPRSCPPGTYRASVGAATIDDCTPCDAGKYCDELNQTSSTKDCDPGYFCRSGVNVSNPTTTPSTGDGGVCPPGNYCPRGTGEPEGCDVGKYSDQMGLQAADECLDCEPGKFCSTTGLTAPDGNCTAGYFCSGGSSTSTPTGTGGDLCSSGFYCPEGTPAELRCPAGGYSNSTGLAECTPCEPGFYCPAETVDYTRNPCVPGYYCPAGSSTYVPCPPGSYGTAPQLSSAESCLPCDPGKYCLESGNTTVSGDCDPGFYCLTNSSSPRPSGFATYSSTTMSSTESCLCPASDIGGECPLGHYCPSGTGQPLPCSNGSYCEIIGLSTPSGPCSAGYYCNSSATRPDPEDGVTGGFCPRGYWCGEGTGNPTPCPAGTFGAGEGLESEANCTKCTPGFYCEDPAQTGVTEECNAGFFCPEGSSVGNNMQCEAGYQCPVGSPDQVLCDSGYYQNEVQQASCKICPAGFYCDINDGPIPDYTLYECPLGSYCINGTKYSTEYLCPVGTYGAATQRESADDCVPCEVGKYCPREGLTPGILSDSSYDCAAGYFCISGANISTPEDGITGRPCSKGHYCPAGTTDEKNCKSGTFNNQTGQGFSAACVDCTPGYYCDAPALEEPAGPCLAGYYCPGGDTSATPVDQNCTVGHFCPQQTANPIPCYDGTYNLDRMATECLNCTAGRYCVDGETQVECPQGFYCPSGTGYNWMSCPTGRYGQAGGLESEDDCRLCDPGKYCEELNATTFTGNCDERFFCRNGSSSPNPDGSDGVNGPCSPGHYCPRGTFFEINCPAGTFSDKYSLAYENECTPCPPGQYCEGGGLSAPSGNCSAGYVCKGNATNAMNPVTDETGGPCPTGFWCPEGTANPRACPAGTYNNLDGQAECFTCPAGFYCPENSTDYSSFICPRGSYCPNGTGNALSCPAGTFNNATQQEDLRGCQPCTPGYFCESSGLFEPTNKCAAGWYCSLCSLSAKPGDPYNGTVVDTTCLCPVQSDVNSTGGQCQPGSFCPEGSNEPIPCTAGYSCETSGLSSETGVCDAGFYCLGGASTRTPTDGTTGDECPMGHYCEAGSPDKTPCSPGTFTNLTRRQSQDECSICTAGYYCSGGESAESGFCEAGYYCPAGQNISRPTGFECPTGNKCSTGVGEPEPCESGTYQSEVGKAFCDECPAGYYCEAINTTGTVIGVTTPSSCLRGYFCPNGTKTSTQYGCPLGTYGDRGSLTDRSLCKDCDGGSYCDTTGASEPTGSCLAGFFCTLGASFNAPTDNITGGICPVGKFCPNNTQVPEPCPAGTFGPTEGLQSSDNCTQCTGGMYCEFQGQSEPTANCSGGYYCPTGSQTATEEECPVGYHCPVGSPNPVPCPVGSYTNAKQQATCQLCEEGSFCNGTEIMDCPQGYYCPNGTGIDIQPCPRGTYGDTTNLQSEDQCKQCDAGYYCPDLHASSYAGQCSAGYFCRSGSDSQTPTGDNTGDAGVCPMGYYCPEGTGEPKGCLAGTFNDELQATGPEFCTNCTSAHYCNTSGLAEPTGLCFEGYYCTGGASNPAPSVVTDTGGPCPTGSFCELGSSAPRLCLGGSYAPDFAMSACLICPAGQYCPVGANSMTTCPVGHYCVENSTMATACNNGTYNNETGAPNKDSCQFCPGGYFCPDRGMENPKGKCAPGWYCVLGSWMERPNVIGNYSDDCACPADGGIGGQCQPGHYCPEGSTLPTPCDGGYYCDAPGLSDVTGPCQAGFYCSGSSLEEEPVGKSYGNVCQPGFYCPVNSSSEKPCPIGYFANRTRSTSLADCEECTGGWYCPTAGLPTPQGTCETGYFCPPRSTEKSPSSNRCPVGTECPSGSSSFTPCYSGTYQPDTGKGSCLICPEGYYCDYSEAVAAGLDGVVTQQICPQGFYCPPGTNFSTEHPCPIGRYGDSPNLGKEIDCKPCDAGFFCDQTNQTSPTDECFPGYYCSVGSSSPTNQECPQGSYCPSGSSSPTDCPPGTYGDGPMLSSRSQCSPCDPGYYCDVAGLTSPKGGCLEGYYCSINSSEPNPVGQIYGDVCPPGAYCPFNSSQPTLCPIGTYNPESEKSSLSDCLGCTPGKFCNGTGQSAISGECWERYYCDFGASVPTQHDCPPGFYCLVGSPAPRPCENGTYANTSNADVCTACPRGWYCPDQTADPLPCPAGHFCPDETGWNWGNCPPGTFGPSEGLKDASECTPCTAGSYCDVPGQSRVSGQCTPGYNCIVGVDSQSPDNTTNTGSGGLCMLGHQCPNGSAESCPPGTFANVEGLPSCRECLEGSYCDGGTINPLPCPAGHYCPRGTKFDKQYFCEAGKFNNMTGQSDESSCQLCTGGMYCPGTGNEEPYDYCDEGYYCVAGSSSAKPFVTGLTMGGSVGNCSTLFDCVCPVLPDTIGGVCTPGYYCPRGSDKPRACTDGMYCPDYEMHEPLADCSAGYFCVNGSAVSDQNECPPGYYCEAGTGVPSPCPDGTYSSTTKNLDVSYCQRCTPGMYCEGNHNEMPTGNCSAGYYCPGGDSSQYSKICSAHHRCPTGSINQTVCDAGTYQPETGKAVCEICPVEFICSPDEGVTLDKEACPAGHYCPRGTPKAQPCPVGTYLNLTGGGSESDCRDCPGGEFCDLPGLVEPSGNCFAGYYCSGRSGSSQPSDVNVTETATGLFTGNSVCPAGYYCPNSTTNPEPCRAGSFSNDTRLSDSSQCLLCPAGKYCSSDGMSDGDAAPDCAAGYVCVGGAVSPTPDDATGYPCPKGYYCPSGTTVPLGCPPGSYGPDLGADSCVPCPAGSVCSSANMTSVEPCWQGYYCPINTSSPEPCPESTYNNQYNAKDESRCISCPSGFFCNGTGNAEPTGPCSAGYLCERGSSTPTPSGSSSTISPYNGPCPVGKWCGVGATDSVNCPSGTMRNSTGAASEAECNPCDPGFYCLYEGQSSPTGPCRCGSYCPGNDSNTSPTQYPCPIGNYCPEQSAKPVPCPAGQYQGDQSECSCDSCPPGYYCQDSLNGGQTPCPAYNYCPAGVSHPILCPNGTYTLNTTDRLESPEECLPCPVGKYCTGGQIKGDCSAGFFCASRSYSPTADESLDPCPSGATCAGPCPAGFYCRVGEVDPQPCPDNTIRVNPGASKVEDCLHCPAGLWCHTGNPVPDLCPAGYFCSGLNTSDCTMDAGPQPCPLYTYRNSTGGVKSDDCIPCPPGFSCNETGLSDYQYSACEPGYFCNSSGGQPPIKCPAGTLRSTPGGGSVDDCSPCTAGYYCPDPALTGVTNIFGIPCEAGYNCPAGSVGQSLCPGGYFCLEKTSSPEICPGGYYCPRGSSLTTLCDYPLYCPEGTESPLPCDVGYQPLNISGLRDVLTESCMICPVGSYRNSSTDDKCLSCPPGYFCPEGTGNYQQNPCPVGHYCPEGGITATGGVTGQPIACPAGTFGQQSGSVFSVCQDCAAGMYNNKEGQPSCFPCGSSASSSSGSTECTCDGFNRAFQSSDGSCVCKSGYIYYNEENQAQAEGNSGFSCEAIVDDRCSSDQTRIASDRSCATASAYSCESTCGSRGGSMNVDLGKCLCDTVTVPEEIPCAVGCNTVSTTLDSTTGSLTITTTSTVDGSVSKVTVPNLYGPADRTVASANTMLIQLVPQGVFGVPVTSTDTMSDFVNGSFQDTIAASYDVVTSRKKRSLFFDLEDDGLTVSRYFGRKILQTISDNSTTTTTPTIIADVISNPVICLQMGEILLFNIYRNPVNRSLSNYPVYVRDHLYNTNPNFDYGAFRQLQTYVTQSNWPVTNFAHVFLEPGIYVFADAQNPGQEIIVNCLANGLVCDESRMQPATESSLTQLGVAKQSVTNLTPDWVLIAVLLALFGLCVVVLVIAVMIWRPRDAGIYPMRYWKPRYRALGEPYVPPYKQLSTTSIETREGLGLIRERGEAEGAEADVLKDEQLLEDFNVRTLYDKLEDQNLHLSSQMTKHQNSLRGFYEKISNQTEGLKKMLKKLDVSKLEAAELARSSTQQGASASVVHTTLNMNGREFKLAGGSSLREKELLQSLEVLIKKLNTGKITVSDEVLNDARKRLQGLEGKDAAMQADATRKKAKIEDWKSHGQAELIKAQESDKIDLERELIAGEREAITNLLITHDNQRKKLIGDLDDNLAFKMQGELSEKEMDALLSEHEKELENALGALSKERMRQMKELQEQLESRRKAKAEQLRQAHAEQCKEAGIPGLSDGGDDDKSSDLSLLEKQLEAALLQESAASSKEEAEVAGGSMKEDGAKLTKTFADELDAMVANGLISAEVRDQLTKQLYEQENDLNSKIEQKREMQVRTMKERMAERKRRKMKKLKEQQEEEKNLAGGATLEMEEKHTAEIEALEAELDAEAAALEKDLSEALHSEYEEAVKELHKNIINQMGVKHDVDPVTQQELLDRYRREIDNFDHVNNMKKSQQAQDVKVKLAAKRARRAADVQKSAEEKLREVARDEEARRLEELSKLQDARDTINLQETDGLDIPDVLFTENLEVQALVREHEKLLAETDTQQAVELDNLMQDLDKKEKDDQEALEKKLREEKERAMRETTSKHEAEGRARSGLSEEQAQQLLSAHQQELDDLEENLEKQQNRQRAALREKMAARRKRKAALLRHRQEIEKQREQVEQRKEMAQVQVKTAKDAERVAIIEGIEKHGASSSERVIQKVLEKRQAQELKNLEEEFALKKKMLIDEALRLIGEQYQNERETLLSKHEAELLKLENERLPAEEFAKRKEELLKLQQDQLKELDRNHERTCKDIEESTTAQWKLDYAQAKLKLKEKHYQEFAEALRELAPSGSQQRSAEEAELSAKRLEETKDRLEQERSVAEKELARERQDLEEEEKRRIAAAMEEFGKELETETVQDKMKAEKSLNNLAQRKEKLLKDKRDKIREEIERAASAGASEEEQKKILEQHEKDVENLTNKMDRERLRMKTQLEERLKKRRKEKIKAKQQELEKESQKNREEIDAKQKAEMQKVHEEQIKEMQKTAEIMEENAKSRAIAEELPRVQTKKEVPLKAPESVPPPLSVVQEDFAPMQFDATMAMVPLVAAAPSISEKDLHKMLMTSPLYQTLQEVRGVLNDEKKSETLGADAKFIGPDVNSRDKELIPTPLSELNVRELVAYKFGTFILGLLRTRRTSYPLINLLVAEKVPSHPELKGNAFRGSFSFDEGNGILYIKRDRLTQDSVGRLSLLLVHVAAHVATRSLHDDSSSSFVQEFYQCLAVLSDDLFFARYKASPDNGKQQEKADGKPVGLSQDLLDIKLPERDVTTPHTSSGDAFRQRGLDERIDKYSHTVVSSIVRDELGNIESKFNQARSSGTLDKIDNKLTSLLPQKPSTSHSSRSRPSTSDYPRPTTSTNEDYLNSEFLALTQEANQLETSLSSGDLGDEVTVRNRLTNVKARLSDVQKRIRSTH</sequence>
<feature type="compositionally biased region" description="Basic and acidic residues" evidence="2">
    <location>
        <begin position="6547"/>
        <end position="6566"/>
    </location>
</feature>
<keyword evidence="1" id="KW-0175">Coiled coil</keyword>